<keyword evidence="4" id="KW-1185">Reference proteome</keyword>
<dbReference type="RefSeq" id="WP_105942837.1">
    <property type="nucleotide sequence ID" value="NZ_CP027433.1"/>
</dbReference>
<protein>
    <submittedName>
        <fullName evidence="3">Alpha/beta hydrolase</fullName>
    </submittedName>
</protein>
<dbReference type="SUPFAM" id="SSF53474">
    <property type="entry name" value="alpha/beta-Hydrolases"/>
    <property type="match status" value="1"/>
</dbReference>
<dbReference type="GO" id="GO:0016787">
    <property type="term" value="F:hydrolase activity"/>
    <property type="evidence" value="ECO:0007669"/>
    <property type="project" value="UniProtKB-KW"/>
</dbReference>
<dbReference type="InterPro" id="IPR000639">
    <property type="entry name" value="Epox_hydrolase-like"/>
</dbReference>
<evidence type="ECO:0000313" key="3">
    <source>
        <dbReference type="EMBL" id="AVM01126.1"/>
    </source>
</evidence>
<dbReference type="OrthoDB" id="2987348at2"/>
<sequence length="280" mass="31009">MEQYTHAGFTFDVVDSPPTDGGESRGTVLLLHGFPQGAYMWGKLTPLLNARGFRTVCPDQRGYSPGARPKGRINYRTGLLVDDAAALIEQLGDGPVHVVGHDWGAVVAWRLAAARADLVRTLTSVSVPHPGAFLKSMVTSDQALKSWYIYAFQPPYLAEQFARRFPDRFDRILRHAGMDDELLADVHTRFLDKGSLPGALNWYRAMMLSSPPDMARRVAVPTTHVWSSGDVALSRKGAEITADYVVADFDLKVIEDADHWLPEHRTEELADIVLGRIDPS</sequence>
<dbReference type="InterPro" id="IPR000073">
    <property type="entry name" value="AB_hydrolase_1"/>
</dbReference>
<dbReference type="AlphaFoldDB" id="A0A2S0KHK2"/>
<gene>
    <name evidence="3" type="ORF">C6V83_13575</name>
</gene>
<dbReference type="Pfam" id="PF00561">
    <property type="entry name" value="Abhydrolase_1"/>
    <property type="match status" value="1"/>
</dbReference>
<dbReference type="Gene3D" id="3.40.50.1820">
    <property type="entry name" value="alpha/beta hydrolase"/>
    <property type="match status" value="1"/>
</dbReference>
<dbReference type="Proteomes" id="UP000239814">
    <property type="component" value="Chromosome"/>
</dbReference>
<dbReference type="PRINTS" id="PR00412">
    <property type="entry name" value="EPOXHYDRLASE"/>
</dbReference>
<evidence type="ECO:0000259" key="2">
    <source>
        <dbReference type="Pfam" id="PF00561"/>
    </source>
</evidence>
<dbReference type="KEGG" id="git:C6V83_13575"/>
<evidence type="ECO:0000256" key="1">
    <source>
        <dbReference type="ARBA" id="ARBA00022801"/>
    </source>
</evidence>
<feature type="domain" description="AB hydrolase-1" evidence="2">
    <location>
        <begin position="27"/>
        <end position="148"/>
    </location>
</feature>
<accession>A0A2S0KHK2</accession>
<dbReference type="InterPro" id="IPR029058">
    <property type="entry name" value="AB_hydrolase_fold"/>
</dbReference>
<proteinExistence type="predicted"/>
<name>A0A2S0KHK2_9ACTN</name>
<dbReference type="PANTHER" id="PTHR43329">
    <property type="entry name" value="EPOXIDE HYDROLASE"/>
    <property type="match status" value="1"/>
</dbReference>
<reference evidence="3 4" key="1">
    <citation type="submission" date="2018-03" db="EMBL/GenBank/DDBJ databases">
        <title>Characteristics and genome of n-alkane degrading marine bacteria Gordonia iterans isolated from crude oil contaminated in Tae-an, South Korea.</title>
        <authorList>
            <person name="Lee S.-S."/>
            <person name="Kim H."/>
        </authorList>
    </citation>
    <scope>NUCLEOTIDE SEQUENCE [LARGE SCALE GENOMIC DNA]</scope>
    <source>
        <strain evidence="3 4">Co17</strain>
    </source>
</reference>
<evidence type="ECO:0000313" key="4">
    <source>
        <dbReference type="Proteomes" id="UP000239814"/>
    </source>
</evidence>
<dbReference type="EMBL" id="CP027433">
    <property type="protein sequence ID" value="AVM01126.1"/>
    <property type="molecule type" value="Genomic_DNA"/>
</dbReference>
<keyword evidence="1 3" id="KW-0378">Hydrolase</keyword>
<organism evidence="3 4">
    <name type="scientific">Gordonia iterans</name>
    <dbReference type="NCBI Taxonomy" id="1004901"/>
    <lineage>
        <taxon>Bacteria</taxon>
        <taxon>Bacillati</taxon>
        <taxon>Actinomycetota</taxon>
        <taxon>Actinomycetes</taxon>
        <taxon>Mycobacteriales</taxon>
        <taxon>Gordoniaceae</taxon>
        <taxon>Gordonia</taxon>
    </lineage>
</organism>